<organism evidence="2 3">
    <name type="scientific">Kribbella orskensis</name>
    <dbReference type="NCBI Taxonomy" id="2512216"/>
    <lineage>
        <taxon>Bacteria</taxon>
        <taxon>Bacillati</taxon>
        <taxon>Actinomycetota</taxon>
        <taxon>Actinomycetes</taxon>
        <taxon>Propionibacteriales</taxon>
        <taxon>Kribbellaceae</taxon>
        <taxon>Kribbella</taxon>
    </lineage>
</organism>
<protein>
    <submittedName>
        <fullName evidence="2">Uncharacterized protein</fullName>
    </submittedName>
</protein>
<evidence type="ECO:0000313" key="2">
    <source>
        <dbReference type="EMBL" id="TCO32168.1"/>
    </source>
</evidence>
<keyword evidence="1" id="KW-0472">Membrane</keyword>
<accession>A0ABY2BYM1</accession>
<evidence type="ECO:0000313" key="3">
    <source>
        <dbReference type="Proteomes" id="UP000295818"/>
    </source>
</evidence>
<sequence>MSLPQPAPRRTWWPFVAGAVVLLVIAVVAAFAVLRDDASATTEPTSSDVVLADGVTAGGELVGQSRALADALSGRGMECSARFTGADGGQAGCFTFRAADQFVFEVVFQHQPDGTVIGLNVKVEGPKRMETGPALRDLVGIVARVVFPADQAELTTTFRTSVGGALSFSWGDFEIVGIGPRGSLSASKAGSTPIKVPVLRLDTPEADLADGLRADGFSCTGDNQSCQGKPGLRVQMMGPDTGITYLVVGGPTQQAFGDLHAKVFGHLRGDATEPLRRWLAEHLDGRSHLAYVAGWRVELRVLRGKPELTVRNEEVWQVPE</sequence>
<dbReference type="EMBL" id="SLWM01000001">
    <property type="protein sequence ID" value="TCO32168.1"/>
    <property type="molecule type" value="Genomic_DNA"/>
</dbReference>
<keyword evidence="3" id="KW-1185">Reference proteome</keyword>
<proteinExistence type="predicted"/>
<dbReference type="Proteomes" id="UP000295818">
    <property type="component" value="Unassembled WGS sequence"/>
</dbReference>
<feature type="transmembrane region" description="Helical" evidence="1">
    <location>
        <begin position="12"/>
        <end position="34"/>
    </location>
</feature>
<keyword evidence="1" id="KW-1133">Transmembrane helix</keyword>
<comment type="caution">
    <text evidence="2">The sequence shown here is derived from an EMBL/GenBank/DDBJ whole genome shotgun (WGS) entry which is preliminary data.</text>
</comment>
<keyword evidence="1" id="KW-0812">Transmembrane</keyword>
<name>A0ABY2BYM1_9ACTN</name>
<evidence type="ECO:0000256" key="1">
    <source>
        <dbReference type="SAM" id="Phobius"/>
    </source>
</evidence>
<dbReference type="RefSeq" id="WP_132186898.1">
    <property type="nucleotide sequence ID" value="NZ_SLWM01000001.1"/>
</dbReference>
<reference evidence="2 3" key="1">
    <citation type="journal article" date="2015" name="Stand. Genomic Sci.">
        <title>Genomic Encyclopedia of Bacterial and Archaeal Type Strains, Phase III: the genomes of soil and plant-associated and newly described type strains.</title>
        <authorList>
            <person name="Whitman W.B."/>
            <person name="Woyke T."/>
            <person name="Klenk H.P."/>
            <person name="Zhou Y."/>
            <person name="Lilburn T.G."/>
            <person name="Beck B.J."/>
            <person name="De Vos P."/>
            <person name="Vandamme P."/>
            <person name="Eisen J.A."/>
            <person name="Garrity G."/>
            <person name="Hugenholtz P."/>
            <person name="Kyrpides N.C."/>
        </authorList>
    </citation>
    <scope>NUCLEOTIDE SEQUENCE [LARGE SCALE GENOMIC DNA]</scope>
    <source>
        <strain evidence="2 3">VKM Ac-2538</strain>
    </source>
</reference>
<gene>
    <name evidence="2" type="ORF">EV644_101811</name>
</gene>